<dbReference type="InterPro" id="IPR001734">
    <property type="entry name" value="Na/solute_symporter"/>
</dbReference>
<comment type="caution">
    <text evidence="11">The sequence shown here is derived from an EMBL/GenBank/DDBJ whole genome shotgun (WGS) entry which is preliminary data.</text>
</comment>
<keyword evidence="6" id="KW-0769">Symport</keyword>
<dbReference type="InterPro" id="IPR050277">
    <property type="entry name" value="Sodium:Solute_Symporter"/>
</dbReference>
<evidence type="ECO:0000256" key="6">
    <source>
        <dbReference type="ARBA" id="ARBA00022847"/>
    </source>
</evidence>
<evidence type="ECO:0000256" key="10">
    <source>
        <dbReference type="SAM" id="Phobius"/>
    </source>
</evidence>
<feature type="transmembrane region" description="Helical" evidence="10">
    <location>
        <begin position="360"/>
        <end position="379"/>
    </location>
</feature>
<dbReference type="Gene3D" id="1.20.1730.10">
    <property type="entry name" value="Sodium/glucose cotransporter"/>
    <property type="match status" value="1"/>
</dbReference>
<feature type="transmembrane region" description="Helical" evidence="10">
    <location>
        <begin position="152"/>
        <end position="170"/>
    </location>
</feature>
<dbReference type="GO" id="GO:0006847">
    <property type="term" value="P:plasma membrane acetate transport"/>
    <property type="evidence" value="ECO:0007669"/>
    <property type="project" value="TreeGrafter"/>
</dbReference>
<dbReference type="GO" id="GO:0015293">
    <property type="term" value="F:symporter activity"/>
    <property type="evidence" value="ECO:0007669"/>
    <property type="project" value="UniProtKB-KW"/>
</dbReference>
<keyword evidence="7 10" id="KW-1133">Transmembrane helix</keyword>
<feature type="transmembrane region" description="Helical" evidence="10">
    <location>
        <begin position="385"/>
        <end position="406"/>
    </location>
</feature>
<name>A0A8J3JHZ0_9ACTN</name>
<keyword evidence="3" id="KW-0813">Transport</keyword>
<dbReference type="PANTHER" id="PTHR48086:SF6">
    <property type="entry name" value="CATION_ACETATE SYMPORTER ACTP"/>
    <property type="match status" value="1"/>
</dbReference>
<dbReference type="Proteomes" id="UP000601223">
    <property type="component" value="Unassembled WGS sequence"/>
</dbReference>
<feature type="transmembrane region" description="Helical" evidence="10">
    <location>
        <begin position="220"/>
        <end position="246"/>
    </location>
</feature>
<feature type="transmembrane region" description="Helical" evidence="10">
    <location>
        <begin position="116"/>
        <end position="132"/>
    </location>
</feature>
<evidence type="ECO:0000313" key="11">
    <source>
        <dbReference type="EMBL" id="GIF85187.1"/>
    </source>
</evidence>
<evidence type="ECO:0008006" key="13">
    <source>
        <dbReference type="Google" id="ProtNLM"/>
    </source>
</evidence>
<organism evidence="11 12">
    <name type="scientific">Catellatospora bangladeshensis</name>
    <dbReference type="NCBI Taxonomy" id="310355"/>
    <lineage>
        <taxon>Bacteria</taxon>
        <taxon>Bacillati</taxon>
        <taxon>Actinomycetota</taxon>
        <taxon>Actinomycetes</taxon>
        <taxon>Micromonosporales</taxon>
        <taxon>Micromonosporaceae</taxon>
        <taxon>Catellatospora</taxon>
    </lineage>
</organism>
<feature type="transmembrane region" description="Helical" evidence="10">
    <location>
        <begin position="74"/>
        <end position="95"/>
    </location>
</feature>
<evidence type="ECO:0000256" key="1">
    <source>
        <dbReference type="ARBA" id="ARBA00004651"/>
    </source>
</evidence>
<sequence>MDAYALLAIATVTVATVAIGAWGVRLVRGTSDLLVASRMVSPTQNAAAIGGEYLSAASFLGVAGLILAYGAQMLWYPVGFAAGYLALLLFVAAPLRRSGAFTLPDFCEARLASPRLRRLATAFVLFIGWFYLLPQLQGAGLTFGIVTGAPRWVGVVLVGAVVTGNVAFGGMRSATYVQAFQYWLKLTAIAVPAFFLLARWRDDGAPAIPVDEPWLAPTGGLVATYSLILATFLGTMGLPHVLARFYTNPDGGSARRTTTIVLGLVGLFYLFPTVYGVLGRVYTPELATGRNDTVVLLLPGAALGPGLTADLLGALVAAGAFAAFLSTSNGLLTSVAGVLANDVLARGRLAGWGPLPLFRAAALFAGAVPTVLALAVHGLNVSQVVGLAFAVAASSFCPMLVLGIWWRGLTAMGAAAGILAGGGSAVVAVLWTIFLPPSPGLAADLLAQPAAWTVPLSFVVMVTVSLATRRRVPAAVGTMLLRLHAPEAVHGSDTRRAETPRRPETSRA</sequence>
<comment type="subcellular location">
    <subcellularLocation>
        <location evidence="1">Cell membrane</location>
        <topology evidence="1">Multi-pass membrane protein</topology>
    </subcellularLocation>
</comment>
<feature type="transmembrane region" description="Helical" evidence="10">
    <location>
        <begin position="311"/>
        <end position="339"/>
    </location>
</feature>
<dbReference type="AlphaFoldDB" id="A0A8J3JHZ0"/>
<feature type="transmembrane region" description="Helical" evidence="10">
    <location>
        <begin position="47"/>
        <end position="68"/>
    </location>
</feature>
<feature type="transmembrane region" description="Helical" evidence="10">
    <location>
        <begin position="446"/>
        <end position="467"/>
    </location>
</feature>
<accession>A0A8J3JHZ0</accession>
<keyword evidence="5 10" id="KW-0812">Transmembrane</keyword>
<dbReference type="GO" id="GO:0015123">
    <property type="term" value="F:acetate transmembrane transporter activity"/>
    <property type="evidence" value="ECO:0007669"/>
    <property type="project" value="TreeGrafter"/>
</dbReference>
<keyword evidence="8 10" id="KW-0472">Membrane</keyword>
<feature type="transmembrane region" description="Helical" evidence="10">
    <location>
        <begin position="6"/>
        <end position="27"/>
    </location>
</feature>
<dbReference type="PANTHER" id="PTHR48086">
    <property type="entry name" value="SODIUM/PROLINE SYMPORTER-RELATED"/>
    <property type="match status" value="1"/>
</dbReference>
<keyword evidence="12" id="KW-1185">Reference proteome</keyword>
<dbReference type="InterPro" id="IPR038377">
    <property type="entry name" value="Na/Glc_symporter_sf"/>
</dbReference>
<evidence type="ECO:0000256" key="3">
    <source>
        <dbReference type="ARBA" id="ARBA00022448"/>
    </source>
</evidence>
<dbReference type="Pfam" id="PF00474">
    <property type="entry name" value="SSF"/>
    <property type="match status" value="1"/>
</dbReference>
<protein>
    <recommendedName>
        <fullName evidence="13">Cation acetate symporter</fullName>
    </recommendedName>
</protein>
<evidence type="ECO:0000256" key="4">
    <source>
        <dbReference type="ARBA" id="ARBA00022475"/>
    </source>
</evidence>
<feature type="transmembrane region" description="Helical" evidence="10">
    <location>
        <begin position="413"/>
        <end position="434"/>
    </location>
</feature>
<dbReference type="EMBL" id="BONF01000044">
    <property type="protein sequence ID" value="GIF85187.1"/>
    <property type="molecule type" value="Genomic_DNA"/>
</dbReference>
<dbReference type="CDD" id="cd11480">
    <property type="entry name" value="SLC5sbd_u4"/>
    <property type="match status" value="1"/>
</dbReference>
<dbReference type="PROSITE" id="PS50283">
    <property type="entry name" value="NA_SOLUT_SYMP_3"/>
    <property type="match status" value="1"/>
</dbReference>
<feature type="transmembrane region" description="Helical" evidence="10">
    <location>
        <begin position="258"/>
        <end position="278"/>
    </location>
</feature>
<evidence type="ECO:0000256" key="9">
    <source>
        <dbReference type="RuleBase" id="RU362091"/>
    </source>
</evidence>
<evidence type="ECO:0000256" key="8">
    <source>
        <dbReference type="ARBA" id="ARBA00023136"/>
    </source>
</evidence>
<evidence type="ECO:0000256" key="7">
    <source>
        <dbReference type="ARBA" id="ARBA00022989"/>
    </source>
</evidence>
<keyword evidence="4" id="KW-1003">Cell membrane</keyword>
<dbReference type="RefSeq" id="WP_203754623.1">
    <property type="nucleotide sequence ID" value="NZ_BONF01000044.1"/>
</dbReference>
<evidence type="ECO:0000256" key="2">
    <source>
        <dbReference type="ARBA" id="ARBA00006434"/>
    </source>
</evidence>
<feature type="transmembrane region" description="Helical" evidence="10">
    <location>
        <begin position="182"/>
        <end position="200"/>
    </location>
</feature>
<evidence type="ECO:0000313" key="12">
    <source>
        <dbReference type="Proteomes" id="UP000601223"/>
    </source>
</evidence>
<evidence type="ECO:0000256" key="5">
    <source>
        <dbReference type="ARBA" id="ARBA00022692"/>
    </source>
</evidence>
<dbReference type="GO" id="GO:0005886">
    <property type="term" value="C:plasma membrane"/>
    <property type="evidence" value="ECO:0007669"/>
    <property type="project" value="UniProtKB-SubCell"/>
</dbReference>
<reference evidence="11 12" key="1">
    <citation type="submission" date="2021-01" db="EMBL/GenBank/DDBJ databases">
        <title>Whole genome shotgun sequence of Catellatospora bangladeshensis NBRC 107357.</title>
        <authorList>
            <person name="Komaki H."/>
            <person name="Tamura T."/>
        </authorList>
    </citation>
    <scope>NUCLEOTIDE SEQUENCE [LARGE SCALE GENOMIC DNA]</scope>
    <source>
        <strain evidence="11 12">NBRC 107357</strain>
    </source>
</reference>
<proteinExistence type="inferred from homology"/>
<gene>
    <name evidence="11" type="ORF">Cba03nite_65360</name>
</gene>
<comment type="similarity">
    <text evidence="2 9">Belongs to the sodium:solute symporter (SSF) (TC 2.A.21) family.</text>
</comment>